<dbReference type="PANTHER" id="PTHR43680:SF2">
    <property type="entry name" value="NITRATE REDUCTASE MOLYBDENUM COFACTOR ASSEMBLY CHAPERONE NARJ"/>
    <property type="match status" value="1"/>
</dbReference>
<dbReference type="STRING" id="1125779.HMPREF1219_00310"/>
<dbReference type="PANTHER" id="PTHR43680">
    <property type="entry name" value="NITRATE REDUCTASE MOLYBDENUM COFACTOR ASSEMBLY CHAPERONE"/>
    <property type="match status" value="1"/>
</dbReference>
<dbReference type="SUPFAM" id="SSF89155">
    <property type="entry name" value="TorD-like"/>
    <property type="match status" value="1"/>
</dbReference>
<dbReference type="InterPro" id="IPR003765">
    <property type="entry name" value="NO3_reductase_chaperone_NarJ"/>
</dbReference>
<accession>S3A460</accession>
<dbReference type="GO" id="GO:0051131">
    <property type="term" value="P:chaperone-mediated protein complex assembly"/>
    <property type="evidence" value="ECO:0007669"/>
    <property type="project" value="InterPro"/>
</dbReference>
<evidence type="ECO:0000313" key="3">
    <source>
        <dbReference type="Proteomes" id="UP000014408"/>
    </source>
</evidence>
<protein>
    <submittedName>
        <fullName evidence="2">Nitrate reductase molybdenum cofactor assembly chaperone</fullName>
    </submittedName>
</protein>
<dbReference type="NCBIfam" id="TIGR00684">
    <property type="entry name" value="narJ"/>
    <property type="match status" value="1"/>
</dbReference>
<reference evidence="2 3" key="1">
    <citation type="submission" date="2013-05" db="EMBL/GenBank/DDBJ databases">
        <title>The Genome Sequence of Corynebacterium pyruviciproducens 1773O (ATCC BAA-1742).</title>
        <authorList>
            <consortium name="The Broad Institute Genomics Platform"/>
            <person name="Earl A."/>
            <person name="Ward D."/>
            <person name="Feldgarden M."/>
            <person name="Gevers D."/>
            <person name="Tong J."/>
            <person name="Walker B."/>
            <person name="Young S."/>
            <person name="Zeng Q."/>
            <person name="Gargeya S."/>
            <person name="Fitzgerald M."/>
            <person name="Haas B."/>
            <person name="Abouelleil A."/>
            <person name="Allen A.W."/>
            <person name="Alvarado L."/>
            <person name="Arachchi H.M."/>
            <person name="Berlin A.M."/>
            <person name="Chapman S.B."/>
            <person name="Gainer-Dewar J."/>
            <person name="Goldberg J."/>
            <person name="Griggs A."/>
            <person name="Gujja S."/>
            <person name="Hansen M."/>
            <person name="Howarth C."/>
            <person name="Imamovic A."/>
            <person name="Ireland A."/>
            <person name="Larimer J."/>
            <person name="McCowan C."/>
            <person name="Murphy C."/>
            <person name="Pearson M."/>
            <person name="Poon T.W."/>
            <person name="Priest M."/>
            <person name="Roberts A."/>
            <person name="Saif S."/>
            <person name="Shea T."/>
            <person name="Sisk P."/>
            <person name="Sykes S."/>
            <person name="Wortman J."/>
            <person name="Nusbaum C."/>
            <person name="Birren B."/>
        </authorList>
    </citation>
    <scope>NUCLEOTIDE SEQUENCE [LARGE SCALE GENOMIC DNA]</scope>
    <source>
        <strain evidence="2 3">ATCC BAA-1742</strain>
    </source>
</reference>
<evidence type="ECO:0000256" key="1">
    <source>
        <dbReference type="ARBA" id="ARBA00023063"/>
    </source>
</evidence>
<dbReference type="Pfam" id="PF02613">
    <property type="entry name" value="Nitrate_red_del"/>
    <property type="match status" value="1"/>
</dbReference>
<dbReference type="AlphaFoldDB" id="S3A460"/>
<organism evidence="2 3">
    <name type="scientific">Corynebacterium pyruviciproducens ATCC BAA-1742</name>
    <dbReference type="NCBI Taxonomy" id="1125779"/>
    <lineage>
        <taxon>Bacteria</taxon>
        <taxon>Bacillati</taxon>
        <taxon>Actinomycetota</taxon>
        <taxon>Actinomycetes</taxon>
        <taxon>Mycobacteriales</taxon>
        <taxon>Corynebacteriaceae</taxon>
        <taxon>Corynebacterium</taxon>
    </lineage>
</organism>
<dbReference type="InterPro" id="IPR036411">
    <property type="entry name" value="TorD-like_sf"/>
</dbReference>
<dbReference type="InterPro" id="IPR020945">
    <property type="entry name" value="DMSO/NO3_reduct_chaperone"/>
</dbReference>
<evidence type="ECO:0000313" key="2">
    <source>
        <dbReference type="EMBL" id="EPD71014.1"/>
    </source>
</evidence>
<dbReference type="eggNOG" id="COG2180">
    <property type="taxonomic scope" value="Bacteria"/>
</dbReference>
<dbReference type="GO" id="GO:0042128">
    <property type="term" value="P:nitrate assimilation"/>
    <property type="evidence" value="ECO:0007669"/>
    <property type="project" value="UniProtKB-KW"/>
</dbReference>
<dbReference type="HOGENOM" id="CLU_084469_1_0_11"/>
<gene>
    <name evidence="2" type="ORF">HMPREF1219_00310</name>
</gene>
<dbReference type="GO" id="GO:0016530">
    <property type="term" value="F:metallochaperone activity"/>
    <property type="evidence" value="ECO:0007669"/>
    <property type="project" value="TreeGrafter"/>
</dbReference>
<dbReference type="Gene3D" id="1.10.3480.10">
    <property type="entry name" value="TorD-like"/>
    <property type="match status" value="1"/>
</dbReference>
<dbReference type="PATRIC" id="fig|1125779.3.peg.300"/>
<keyword evidence="1" id="KW-0534">Nitrate assimilation</keyword>
<proteinExistence type="predicted"/>
<dbReference type="GO" id="GO:0051082">
    <property type="term" value="F:unfolded protein binding"/>
    <property type="evidence" value="ECO:0007669"/>
    <property type="project" value="InterPro"/>
</dbReference>
<name>S3A460_9CORY</name>
<dbReference type="EMBL" id="ATBY01000002">
    <property type="protein sequence ID" value="EPD71014.1"/>
    <property type="molecule type" value="Genomic_DNA"/>
</dbReference>
<dbReference type="Proteomes" id="UP000014408">
    <property type="component" value="Unassembled WGS sequence"/>
</dbReference>
<dbReference type="RefSeq" id="WP_016457233.1">
    <property type="nucleotide sequence ID" value="NZ_KE150446.1"/>
</dbReference>
<comment type="caution">
    <text evidence="2">The sequence shown here is derived from an EMBL/GenBank/DDBJ whole genome shotgun (WGS) entry which is preliminary data.</text>
</comment>
<sequence>MKKATFNGPATFTPSPHVEVTEEQLALVSMACSILLDYPGEDFLDRLTAVETVLDRVPGEVAEEISAFARTARREGVRGLDTHYVDIFDQRRRCSLYLSYYAVGDTRQRGTAILAFGDALRACGFNLARRELPDHLCVVLEAVATAADPTLLVELLSAHRDGIEVLRTALESAESPYYHLIRAIAMVLPLMDEETTDRYLALVRKGPPAELVGISDIASPLPLSEVTKP</sequence>
<keyword evidence="3" id="KW-1185">Reference proteome</keyword>